<feature type="signal peptide" evidence="1">
    <location>
        <begin position="1"/>
        <end position="21"/>
    </location>
</feature>
<reference evidence="2 3" key="1">
    <citation type="submission" date="2015-12" db="EMBL/GenBank/DDBJ databases">
        <title>The genome of Folsomia candida.</title>
        <authorList>
            <person name="Faddeeva A."/>
            <person name="Derks M.F."/>
            <person name="Anvar Y."/>
            <person name="Smit S."/>
            <person name="Van Straalen N."/>
            <person name="Roelofs D."/>
        </authorList>
    </citation>
    <scope>NUCLEOTIDE SEQUENCE [LARGE SCALE GENOMIC DNA]</scope>
    <source>
        <strain evidence="2 3">VU population</strain>
        <tissue evidence="2">Whole body</tissue>
    </source>
</reference>
<protein>
    <submittedName>
        <fullName evidence="2">Uncharacterized protein</fullName>
    </submittedName>
</protein>
<dbReference type="EMBL" id="LNIX01000034">
    <property type="protein sequence ID" value="OXA40363.1"/>
    <property type="molecule type" value="Genomic_DNA"/>
</dbReference>
<organism evidence="2 3">
    <name type="scientific">Folsomia candida</name>
    <name type="common">Springtail</name>
    <dbReference type="NCBI Taxonomy" id="158441"/>
    <lineage>
        <taxon>Eukaryota</taxon>
        <taxon>Metazoa</taxon>
        <taxon>Ecdysozoa</taxon>
        <taxon>Arthropoda</taxon>
        <taxon>Hexapoda</taxon>
        <taxon>Collembola</taxon>
        <taxon>Entomobryomorpha</taxon>
        <taxon>Isotomoidea</taxon>
        <taxon>Isotomidae</taxon>
        <taxon>Proisotominae</taxon>
        <taxon>Folsomia</taxon>
    </lineage>
</organism>
<comment type="caution">
    <text evidence="2">The sequence shown here is derived from an EMBL/GenBank/DDBJ whole genome shotgun (WGS) entry which is preliminary data.</text>
</comment>
<name>A0A226D599_FOLCA</name>
<feature type="chain" id="PRO_5013393525" evidence="1">
    <location>
        <begin position="22"/>
        <end position="152"/>
    </location>
</feature>
<sequence>MILKLVTFWTILCALTDITLSLSLIPTSTETTEFFSDSTVTPVTRQEDVSFTTEINPLPDKLINNDAMDSVPKVESSIVAGGEQGEDERARRIERIKKRRLEYESRERQQAISDSIKKYINNDRPVVPTIHNSGGFGFISYQSGFYGRRRGR</sequence>
<evidence type="ECO:0000313" key="3">
    <source>
        <dbReference type="Proteomes" id="UP000198287"/>
    </source>
</evidence>
<evidence type="ECO:0000256" key="1">
    <source>
        <dbReference type="SAM" id="SignalP"/>
    </source>
</evidence>
<keyword evidence="3" id="KW-1185">Reference proteome</keyword>
<accession>A0A226D599</accession>
<proteinExistence type="predicted"/>
<gene>
    <name evidence="2" type="ORF">Fcan01_24833</name>
</gene>
<dbReference type="AlphaFoldDB" id="A0A226D599"/>
<evidence type="ECO:0000313" key="2">
    <source>
        <dbReference type="EMBL" id="OXA40363.1"/>
    </source>
</evidence>
<keyword evidence="1" id="KW-0732">Signal</keyword>
<dbReference type="Proteomes" id="UP000198287">
    <property type="component" value="Unassembled WGS sequence"/>
</dbReference>